<dbReference type="GO" id="GO:0005576">
    <property type="term" value="C:extracellular region"/>
    <property type="evidence" value="ECO:0007669"/>
    <property type="project" value="InterPro"/>
</dbReference>
<sequence>MQFQLFAFAFAALAAAAPGAAPGYTSTNGDKPLANAPKGSAAVCTSGWTPSCCATNVLGVAGLECSAVPKTITSKDNFKRQCSKQGLSDNCCLIPIISAVDVTALVLKAILKAIPGYSNSLKPGHPGSQTFQLPAIRTEGILRIDDDNVASFINALRTRPDGSATTTSFNQADVINPFFLVASTVPLTITILTHRSCPIKPLGAVNTRNQIRFLDPGFCRSINTIKAAADASQLSYGASFGGEESPGRRSKRGIEFCITIELFTPDAVVLRQECSFMQPLPKHTQPKWDGSEAEASESADSFTENGNSSGDTFQMSPQDPLRWAATSKDYNPIHVWKTGAKLFGFSNVIAHGNHVGALAVERLRGSQSGQAYQMCWESDKAFSISLKFTRPMILPATADTEWQASKAEGSVSFIVKRAEKLLSHGYSIRGTARDESKLNAALNVLRKRHPEAQIEGVIVKDMTAEGAFDEAMAGVAGVMHVASDMSFGSDPKVVVGGAVAGVVNALRAAAKTPSVKRVVYTSSSIATTRATSNKKFHIDTSSWNDADADLVKDPNANRNDPYWPSNVYGASKVESERAGWAFVKEHQPQFTFNTVNPNLVLGPILLPPGSTGGMVQAIRDGDEEKANMIKHLPPQYMVHNKDVALLHLAALLESDVNNERLLAFAEPFTYGSIIKTFAKIDPSWSHPEIPENEPQDLSTVDTSRAEELLKRYGRNGFAGLEETLREQLAFKP</sequence>
<feature type="chain" id="PRO_5040355106" evidence="4">
    <location>
        <begin position="17"/>
        <end position="732"/>
    </location>
</feature>
<evidence type="ECO:0000256" key="4">
    <source>
        <dbReference type="SAM" id="SignalP"/>
    </source>
</evidence>
<dbReference type="InterPro" id="IPR001509">
    <property type="entry name" value="Epimerase_deHydtase"/>
</dbReference>
<keyword evidence="8" id="KW-1185">Reference proteome</keyword>
<dbReference type="Gene3D" id="3.10.129.10">
    <property type="entry name" value="Hotdog Thioesterase"/>
    <property type="match status" value="1"/>
</dbReference>
<dbReference type="Proteomes" id="UP001056384">
    <property type="component" value="Chromosome 5"/>
</dbReference>
<comment type="similarity">
    <text evidence="1">Belongs to the cerato-ulmin hydrophobin family.</text>
</comment>
<dbReference type="EMBL" id="CP099422">
    <property type="protein sequence ID" value="USW53393.1"/>
    <property type="molecule type" value="Genomic_DNA"/>
</dbReference>
<evidence type="ECO:0000259" key="5">
    <source>
        <dbReference type="Pfam" id="PF01370"/>
    </source>
</evidence>
<dbReference type="Gene3D" id="3.20.120.10">
    <property type="entry name" value="Hydrophobin"/>
    <property type="match status" value="1"/>
</dbReference>
<dbReference type="Pfam" id="PF06766">
    <property type="entry name" value="Hydrophobin_2"/>
    <property type="match status" value="1"/>
</dbReference>
<evidence type="ECO:0000259" key="6">
    <source>
        <dbReference type="Pfam" id="PF01575"/>
    </source>
</evidence>
<dbReference type="Pfam" id="PF01575">
    <property type="entry name" value="MaoC_dehydratas"/>
    <property type="match status" value="1"/>
</dbReference>
<accession>A0A9Q9AUE7</accession>
<dbReference type="PANTHER" id="PTHR43841">
    <property type="entry name" value="3-HYDROXYACYL-THIOESTER DEHYDRATASE HTDX-RELATED"/>
    <property type="match status" value="1"/>
</dbReference>
<feature type="compositionally biased region" description="Polar residues" evidence="3">
    <location>
        <begin position="300"/>
        <end position="317"/>
    </location>
</feature>
<organism evidence="7 8">
    <name type="scientific">Septoria linicola</name>
    <dbReference type="NCBI Taxonomy" id="215465"/>
    <lineage>
        <taxon>Eukaryota</taxon>
        <taxon>Fungi</taxon>
        <taxon>Dikarya</taxon>
        <taxon>Ascomycota</taxon>
        <taxon>Pezizomycotina</taxon>
        <taxon>Dothideomycetes</taxon>
        <taxon>Dothideomycetidae</taxon>
        <taxon>Mycosphaerellales</taxon>
        <taxon>Mycosphaerellaceae</taxon>
        <taxon>Septoria</taxon>
    </lineage>
</organism>
<gene>
    <name evidence="7" type="ORF">Slin15195_G067120</name>
</gene>
<dbReference type="SUPFAM" id="SSF101751">
    <property type="entry name" value="Hydrophobin II, HfbII"/>
    <property type="match status" value="1"/>
</dbReference>
<dbReference type="SUPFAM" id="SSF51735">
    <property type="entry name" value="NAD(P)-binding Rossmann-fold domains"/>
    <property type="match status" value="1"/>
</dbReference>
<dbReference type="AlphaFoldDB" id="A0A9Q9AUE7"/>
<dbReference type="Pfam" id="PF01370">
    <property type="entry name" value="Epimerase"/>
    <property type="match status" value="1"/>
</dbReference>
<reference evidence="7" key="1">
    <citation type="submission" date="2022-06" db="EMBL/GenBank/DDBJ databases">
        <title>Complete genome sequences of two strains of the flax pathogen Septoria linicola.</title>
        <authorList>
            <person name="Lapalu N."/>
            <person name="Simon A."/>
            <person name="Demenou B."/>
            <person name="Paumier D."/>
            <person name="Guillot M.-P."/>
            <person name="Gout L."/>
            <person name="Valade R."/>
        </authorList>
    </citation>
    <scope>NUCLEOTIDE SEQUENCE</scope>
    <source>
        <strain evidence="7">SE15195</strain>
    </source>
</reference>
<feature type="domain" description="MaoC-like" evidence="6">
    <location>
        <begin position="313"/>
        <end position="406"/>
    </location>
</feature>
<feature type="region of interest" description="Disordered" evidence="3">
    <location>
        <begin position="281"/>
        <end position="318"/>
    </location>
</feature>
<dbReference type="PANTHER" id="PTHR43841:SF1">
    <property type="entry name" value="3-HYDROXYACYL-THIOESTER DEHYDRATASE X"/>
    <property type="match status" value="1"/>
</dbReference>
<dbReference type="SUPFAM" id="SSF54637">
    <property type="entry name" value="Thioesterase/thiol ester dehydrase-isomerase"/>
    <property type="match status" value="1"/>
</dbReference>
<protein>
    <submittedName>
        <fullName evidence="7">NAD-dependent epimerase/dehydratase, maoC-like dehydratase domain, Hydrophobin superfamily</fullName>
    </submittedName>
</protein>
<dbReference type="InterPro" id="IPR036291">
    <property type="entry name" value="NAD(P)-bd_dom_sf"/>
</dbReference>
<dbReference type="Gene3D" id="3.40.50.720">
    <property type="entry name" value="NAD(P)-binding Rossmann-like Domain"/>
    <property type="match status" value="1"/>
</dbReference>
<feature type="domain" description="NAD-dependent epimerase/dehydratase" evidence="5">
    <location>
        <begin position="418"/>
        <end position="653"/>
    </location>
</feature>
<evidence type="ECO:0000256" key="3">
    <source>
        <dbReference type="SAM" id="MobiDB-lite"/>
    </source>
</evidence>
<dbReference type="InterPro" id="IPR036686">
    <property type="entry name" value="Class_II_Hydrophobin_sf"/>
</dbReference>
<keyword evidence="4" id="KW-0732">Signal</keyword>
<feature type="signal peptide" evidence="4">
    <location>
        <begin position="1"/>
        <end position="16"/>
    </location>
</feature>
<evidence type="ECO:0000256" key="1">
    <source>
        <dbReference type="ARBA" id="ARBA00009576"/>
    </source>
</evidence>
<dbReference type="InterPro" id="IPR010636">
    <property type="entry name" value="Class_II_hydrophobin"/>
</dbReference>
<dbReference type="InterPro" id="IPR029069">
    <property type="entry name" value="HotDog_dom_sf"/>
</dbReference>
<evidence type="ECO:0000256" key="2">
    <source>
        <dbReference type="ARBA" id="ARBA00023157"/>
    </source>
</evidence>
<dbReference type="CDD" id="cd23508">
    <property type="entry name" value="hydrophobin_II"/>
    <property type="match status" value="1"/>
</dbReference>
<name>A0A9Q9AUE7_9PEZI</name>
<evidence type="ECO:0000313" key="8">
    <source>
        <dbReference type="Proteomes" id="UP001056384"/>
    </source>
</evidence>
<dbReference type="InterPro" id="IPR002539">
    <property type="entry name" value="MaoC-like_dom"/>
</dbReference>
<keyword evidence="2" id="KW-1015">Disulfide bond</keyword>
<proteinExistence type="inferred from homology"/>
<evidence type="ECO:0000313" key="7">
    <source>
        <dbReference type="EMBL" id="USW53393.1"/>
    </source>
</evidence>